<keyword evidence="3" id="KW-1185">Reference proteome</keyword>
<feature type="compositionally biased region" description="Polar residues" evidence="1">
    <location>
        <begin position="762"/>
        <end position="783"/>
    </location>
</feature>
<evidence type="ECO:0000256" key="1">
    <source>
        <dbReference type="SAM" id="MobiDB-lite"/>
    </source>
</evidence>
<accession>A0A1J4J2Q0</accession>
<organism evidence="2 3">
    <name type="scientific">Tritrichomonas foetus</name>
    <dbReference type="NCBI Taxonomy" id="1144522"/>
    <lineage>
        <taxon>Eukaryota</taxon>
        <taxon>Metamonada</taxon>
        <taxon>Parabasalia</taxon>
        <taxon>Tritrichomonadida</taxon>
        <taxon>Tritrichomonadidae</taxon>
        <taxon>Tritrichomonas</taxon>
    </lineage>
</organism>
<feature type="compositionally biased region" description="Polar residues" evidence="1">
    <location>
        <begin position="703"/>
        <end position="714"/>
    </location>
</feature>
<feature type="region of interest" description="Disordered" evidence="1">
    <location>
        <begin position="614"/>
        <end position="651"/>
    </location>
</feature>
<dbReference type="Gene3D" id="3.30.70.330">
    <property type="match status" value="1"/>
</dbReference>
<gene>
    <name evidence="2" type="ORF">TRFO_39988</name>
</gene>
<evidence type="ECO:0000313" key="3">
    <source>
        <dbReference type="Proteomes" id="UP000179807"/>
    </source>
</evidence>
<dbReference type="GeneID" id="94847649"/>
<feature type="compositionally biased region" description="Polar residues" evidence="1">
    <location>
        <begin position="537"/>
        <end position="553"/>
    </location>
</feature>
<feature type="compositionally biased region" description="Basic and acidic residues" evidence="1">
    <location>
        <begin position="738"/>
        <end position="757"/>
    </location>
</feature>
<name>A0A1J4J2Q0_9EUKA</name>
<dbReference type="AlphaFoldDB" id="A0A1J4J2Q0"/>
<dbReference type="RefSeq" id="XP_068346857.1">
    <property type="nucleotide sequence ID" value="XM_068512945.1"/>
</dbReference>
<evidence type="ECO:0000313" key="2">
    <source>
        <dbReference type="EMBL" id="OHS93720.1"/>
    </source>
</evidence>
<feature type="region of interest" description="Disordered" evidence="1">
    <location>
        <begin position="693"/>
        <end position="783"/>
    </location>
</feature>
<dbReference type="EMBL" id="MLAK01001374">
    <property type="protein sequence ID" value="OHS93720.1"/>
    <property type="molecule type" value="Genomic_DNA"/>
</dbReference>
<feature type="region of interest" description="Disordered" evidence="1">
    <location>
        <begin position="537"/>
        <end position="587"/>
    </location>
</feature>
<dbReference type="SUPFAM" id="SSF54928">
    <property type="entry name" value="RNA-binding domain, RBD"/>
    <property type="match status" value="1"/>
</dbReference>
<reference evidence="2" key="1">
    <citation type="submission" date="2016-10" db="EMBL/GenBank/DDBJ databases">
        <authorList>
            <person name="Benchimol M."/>
            <person name="Almeida L.G."/>
            <person name="Vasconcelos A.T."/>
            <person name="Perreira-Neves A."/>
            <person name="Rosa I.A."/>
            <person name="Tasca T."/>
            <person name="Bogo M.R."/>
            <person name="de Souza W."/>
        </authorList>
    </citation>
    <scope>NUCLEOTIDE SEQUENCE [LARGE SCALE GENOMIC DNA]</scope>
    <source>
        <strain evidence="2">K</strain>
    </source>
</reference>
<proteinExistence type="predicted"/>
<dbReference type="Proteomes" id="UP000179807">
    <property type="component" value="Unassembled WGS sequence"/>
</dbReference>
<dbReference type="InterPro" id="IPR012677">
    <property type="entry name" value="Nucleotide-bd_a/b_plait_sf"/>
</dbReference>
<dbReference type="InterPro" id="IPR035979">
    <property type="entry name" value="RBD_domain_sf"/>
</dbReference>
<comment type="caution">
    <text evidence="2">The sequence shown here is derived from an EMBL/GenBank/DDBJ whole genome shotgun (WGS) entry which is preliminary data.</text>
</comment>
<feature type="compositionally biased region" description="Polar residues" evidence="1">
    <location>
        <begin position="561"/>
        <end position="570"/>
    </location>
</feature>
<dbReference type="VEuPathDB" id="TrichDB:TRFO_39988"/>
<dbReference type="GO" id="GO:0003676">
    <property type="term" value="F:nucleic acid binding"/>
    <property type="evidence" value="ECO:0007669"/>
    <property type="project" value="InterPro"/>
</dbReference>
<protein>
    <submittedName>
        <fullName evidence="2">Uncharacterized protein</fullName>
    </submittedName>
</protein>
<sequence>MDDEQKLFIIPLFNPTYNLDKLKNIPISSKCSFIRRYIHQHLCLLFLHTKQKMIAKDVRELFGAVPTVLNSKYIPISQPKKIQTSTLYFYNIPKSIANLEGLSELMNTFGKAKIQIFLESSYVKCSYHSLEEAIHAYAFISHIPFAEGKIIVSTDPFDLPFVSFSFFSPTNDLQILLQFLTEKYKPFVVSFYSDENNQIIIQFENNEDAQKAIKEFHYAQLNNHFINTQYYLDQTTKQYYETCYQIRVPLSAINLEKYGESNLEYAFYYEMNTISPVFETKLYYDQKYGLVIFRNINELPRVLSENVKFIFANCLSYHVFNFPPNTSVKKIRNWIDQTDLKILNIERCYQNDKQLLPCFIIRTSPQTKNFIEEIETRKFVQSYLVALNSYSDDDKLSILQKYSSENTIEIESPEINFENVYYFMTRMFPIKMFRFNKIDRKYYITYIDYQSAKSTYQTVKNDKETLNQIKATNLTITRQFIPNTQGLPLSISLPVKSNLKIVTPSGEVINQKSNKNLEKSETENPNKSIFEFLPPSQSINSSSNHEQNFSGNQKFEFVPPKTSQNSTPKPATTYPAFIPPQQNSFPKTNKLSFLPPTSSETESQTEVNTEINNKLNSETKANRSIELPKNAANSQSSKLYFEPPKRKSEPQEQTLPLFIPPDFTPEINTESQKIQIESKKDIQINLEEKENKNNLPLFFPPSTIKTSSTKNKPQLNDVAPFNPILDLPTTNSTSPFFQHDEKTKQKTKKSAFEKPQKESAFNPPQSKTVFNPPQSKTVFNPPQ</sequence>